<sequence>MRLFGVDPGLKVAEVHHRDLPSAIEPRILPEREKEFSKKSVGPVNALNVRMPEQSINGDVDCSQILVSLKSDNSKQEQSPANHSELLS</sequence>
<keyword evidence="2" id="KW-1185">Reference proteome</keyword>
<evidence type="ECO:0000313" key="1">
    <source>
        <dbReference type="EMBL" id="VDM14114.1"/>
    </source>
</evidence>
<dbReference type="InParanoid" id="A0A3P7ECG8"/>
<dbReference type="OrthoDB" id="10451751at2759"/>
<gene>
    <name evidence="1" type="ORF">WBA_LOCUS7500</name>
</gene>
<proteinExistence type="predicted"/>
<name>A0A3P7ECG8_WUCBA</name>
<accession>A0A3P7ECG8</accession>
<evidence type="ECO:0000313" key="2">
    <source>
        <dbReference type="Proteomes" id="UP000270924"/>
    </source>
</evidence>
<dbReference type="EMBL" id="UYWW01005395">
    <property type="protein sequence ID" value="VDM14114.1"/>
    <property type="molecule type" value="Genomic_DNA"/>
</dbReference>
<dbReference type="Proteomes" id="UP000270924">
    <property type="component" value="Unassembled WGS sequence"/>
</dbReference>
<organism evidence="1 2">
    <name type="scientific">Wuchereria bancrofti</name>
    <dbReference type="NCBI Taxonomy" id="6293"/>
    <lineage>
        <taxon>Eukaryota</taxon>
        <taxon>Metazoa</taxon>
        <taxon>Ecdysozoa</taxon>
        <taxon>Nematoda</taxon>
        <taxon>Chromadorea</taxon>
        <taxon>Rhabditida</taxon>
        <taxon>Spirurina</taxon>
        <taxon>Spiruromorpha</taxon>
        <taxon>Filarioidea</taxon>
        <taxon>Onchocercidae</taxon>
        <taxon>Wuchereria</taxon>
    </lineage>
</organism>
<protein>
    <submittedName>
        <fullName evidence="1">Uncharacterized protein</fullName>
    </submittedName>
</protein>
<dbReference type="OMA" id="INGDVDC"/>
<reference evidence="1 2" key="1">
    <citation type="submission" date="2018-11" db="EMBL/GenBank/DDBJ databases">
        <authorList>
            <consortium name="Pathogen Informatics"/>
        </authorList>
    </citation>
    <scope>NUCLEOTIDE SEQUENCE [LARGE SCALE GENOMIC DNA]</scope>
</reference>
<dbReference type="AlphaFoldDB" id="A0A3P7ECG8"/>